<evidence type="ECO:0000313" key="2">
    <source>
        <dbReference type="EMBL" id="KAK4594487.1"/>
    </source>
</evidence>
<dbReference type="Proteomes" id="UP001324115">
    <property type="component" value="Unassembled WGS sequence"/>
</dbReference>
<protein>
    <submittedName>
        <fullName evidence="2">Uncharacterized protein</fullName>
    </submittedName>
</protein>
<gene>
    <name evidence="2" type="ORF">RGQ29_018245</name>
</gene>
<evidence type="ECO:0000313" key="3">
    <source>
        <dbReference type="Proteomes" id="UP001324115"/>
    </source>
</evidence>
<proteinExistence type="predicted"/>
<keyword evidence="3" id="KW-1185">Reference proteome</keyword>
<comment type="caution">
    <text evidence="2">The sequence shown here is derived from an EMBL/GenBank/DDBJ whole genome shotgun (WGS) entry which is preliminary data.</text>
</comment>
<organism evidence="2 3">
    <name type="scientific">Quercus rubra</name>
    <name type="common">Northern red oak</name>
    <name type="synonym">Quercus borealis</name>
    <dbReference type="NCBI Taxonomy" id="3512"/>
    <lineage>
        <taxon>Eukaryota</taxon>
        <taxon>Viridiplantae</taxon>
        <taxon>Streptophyta</taxon>
        <taxon>Embryophyta</taxon>
        <taxon>Tracheophyta</taxon>
        <taxon>Spermatophyta</taxon>
        <taxon>Magnoliopsida</taxon>
        <taxon>eudicotyledons</taxon>
        <taxon>Gunneridae</taxon>
        <taxon>Pentapetalae</taxon>
        <taxon>rosids</taxon>
        <taxon>fabids</taxon>
        <taxon>Fagales</taxon>
        <taxon>Fagaceae</taxon>
        <taxon>Quercus</taxon>
    </lineage>
</organism>
<evidence type="ECO:0000256" key="1">
    <source>
        <dbReference type="SAM" id="MobiDB-lite"/>
    </source>
</evidence>
<feature type="compositionally biased region" description="Acidic residues" evidence="1">
    <location>
        <begin position="94"/>
        <end position="105"/>
    </location>
</feature>
<dbReference type="AlphaFoldDB" id="A0AAN7FI82"/>
<dbReference type="EMBL" id="JAXUIC010000004">
    <property type="protein sequence ID" value="KAK4594487.1"/>
    <property type="molecule type" value="Genomic_DNA"/>
</dbReference>
<accession>A0AAN7FI82</accession>
<name>A0AAN7FI82_QUERU</name>
<feature type="non-terminal residue" evidence="2">
    <location>
        <position position="1"/>
    </location>
</feature>
<sequence length="105" mass="12583">HQHLNDLLYVHFNLRLQQRNYFKHRNYDPIKFEVFHENTNWVLEDEPTNLTMEELETFQNELAACTIQDNQNDIELVEDDDNDDGDPSNQYEATSEEPNENEDLI</sequence>
<feature type="non-terminal residue" evidence="2">
    <location>
        <position position="105"/>
    </location>
</feature>
<reference evidence="2 3" key="1">
    <citation type="journal article" date="2023" name="G3 (Bethesda)">
        <title>A haplotype-resolved chromosome-scale genome for Quercus rubra L. provides insights into the genetics of adaptive traits for red oak species.</title>
        <authorList>
            <person name="Kapoor B."/>
            <person name="Jenkins J."/>
            <person name="Schmutz J."/>
            <person name="Zhebentyayeva T."/>
            <person name="Kuelheim C."/>
            <person name="Coggeshall M."/>
            <person name="Heim C."/>
            <person name="Lasky J.R."/>
            <person name="Leites L."/>
            <person name="Islam-Faridi N."/>
            <person name="Romero-Severson J."/>
            <person name="DeLeo V.L."/>
            <person name="Lucas S.M."/>
            <person name="Lazic D."/>
            <person name="Gailing O."/>
            <person name="Carlson J."/>
            <person name="Staton M."/>
        </authorList>
    </citation>
    <scope>NUCLEOTIDE SEQUENCE [LARGE SCALE GENOMIC DNA]</scope>
    <source>
        <strain evidence="2">Pseudo-F2</strain>
    </source>
</reference>
<feature type="compositionally biased region" description="Acidic residues" evidence="1">
    <location>
        <begin position="75"/>
        <end position="86"/>
    </location>
</feature>
<feature type="region of interest" description="Disordered" evidence="1">
    <location>
        <begin position="71"/>
        <end position="105"/>
    </location>
</feature>